<accession>A0A8X6U514</accession>
<proteinExistence type="predicted"/>
<evidence type="ECO:0000313" key="4">
    <source>
        <dbReference type="Proteomes" id="UP000887013"/>
    </source>
</evidence>
<sequence length="93" mass="10463">MKRFLRVLLQLASLSGARQDPLVRAPFPCQARAACAPSPRSRRGPGPQRKQLSVSRSPVEARLIWRALLGGQLYLGNSFRTRFIPFHPDRALK</sequence>
<dbReference type="Proteomes" id="UP000887013">
    <property type="component" value="Unassembled WGS sequence"/>
</dbReference>
<keyword evidence="4" id="KW-1185">Reference proteome</keyword>
<evidence type="ECO:0000256" key="2">
    <source>
        <dbReference type="SAM" id="SignalP"/>
    </source>
</evidence>
<protein>
    <submittedName>
        <fullName evidence="3">Uncharacterized protein</fullName>
    </submittedName>
</protein>
<evidence type="ECO:0000313" key="3">
    <source>
        <dbReference type="EMBL" id="GFT78917.1"/>
    </source>
</evidence>
<gene>
    <name evidence="3" type="ORF">NPIL_564601</name>
</gene>
<feature type="chain" id="PRO_5036484980" evidence="2">
    <location>
        <begin position="20"/>
        <end position="93"/>
    </location>
</feature>
<dbReference type="AlphaFoldDB" id="A0A8X6U514"/>
<evidence type="ECO:0000256" key="1">
    <source>
        <dbReference type="SAM" id="MobiDB-lite"/>
    </source>
</evidence>
<feature type="compositionally biased region" description="Low complexity" evidence="1">
    <location>
        <begin position="33"/>
        <end position="49"/>
    </location>
</feature>
<comment type="caution">
    <text evidence="3">The sequence shown here is derived from an EMBL/GenBank/DDBJ whole genome shotgun (WGS) entry which is preliminary data.</text>
</comment>
<feature type="region of interest" description="Disordered" evidence="1">
    <location>
        <begin position="33"/>
        <end position="54"/>
    </location>
</feature>
<reference evidence="3" key="1">
    <citation type="submission" date="2020-08" db="EMBL/GenBank/DDBJ databases">
        <title>Multicomponent nature underlies the extraordinary mechanical properties of spider dragline silk.</title>
        <authorList>
            <person name="Kono N."/>
            <person name="Nakamura H."/>
            <person name="Mori M."/>
            <person name="Yoshida Y."/>
            <person name="Ohtoshi R."/>
            <person name="Malay A.D."/>
            <person name="Moran D.A.P."/>
            <person name="Tomita M."/>
            <person name="Numata K."/>
            <person name="Arakawa K."/>
        </authorList>
    </citation>
    <scope>NUCLEOTIDE SEQUENCE</scope>
</reference>
<organism evidence="3 4">
    <name type="scientific">Nephila pilipes</name>
    <name type="common">Giant wood spider</name>
    <name type="synonym">Nephila maculata</name>
    <dbReference type="NCBI Taxonomy" id="299642"/>
    <lineage>
        <taxon>Eukaryota</taxon>
        <taxon>Metazoa</taxon>
        <taxon>Ecdysozoa</taxon>
        <taxon>Arthropoda</taxon>
        <taxon>Chelicerata</taxon>
        <taxon>Arachnida</taxon>
        <taxon>Araneae</taxon>
        <taxon>Araneomorphae</taxon>
        <taxon>Entelegynae</taxon>
        <taxon>Araneoidea</taxon>
        <taxon>Nephilidae</taxon>
        <taxon>Nephila</taxon>
    </lineage>
</organism>
<name>A0A8X6U514_NEPPI</name>
<keyword evidence="2" id="KW-0732">Signal</keyword>
<dbReference type="EMBL" id="BMAW01022663">
    <property type="protein sequence ID" value="GFT78917.1"/>
    <property type="molecule type" value="Genomic_DNA"/>
</dbReference>
<feature type="signal peptide" evidence="2">
    <location>
        <begin position="1"/>
        <end position="19"/>
    </location>
</feature>